<evidence type="ECO:0000256" key="1">
    <source>
        <dbReference type="ARBA" id="ARBA00022490"/>
    </source>
</evidence>
<dbReference type="Pfam" id="PF05175">
    <property type="entry name" value="MTS"/>
    <property type="match status" value="1"/>
</dbReference>
<dbReference type="EC" id="2.1.1.172" evidence="6"/>
<evidence type="ECO:0000256" key="7">
    <source>
        <dbReference type="SAM" id="MobiDB-lite"/>
    </source>
</evidence>
<evidence type="ECO:0000256" key="5">
    <source>
        <dbReference type="ARBA" id="ARBA00022691"/>
    </source>
</evidence>
<dbReference type="InterPro" id="IPR023543">
    <property type="entry name" value="rRNA_ssu_MeTfrase_C"/>
</dbReference>
<dbReference type="PANTHER" id="PTHR47816">
    <property type="entry name" value="RIBOSOMAL RNA SMALL SUBUNIT METHYLTRANSFERASE C"/>
    <property type="match status" value="1"/>
</dbReference>
<sequence length="499" mass="53471">MQRPSELILRNASALPEGPVLLLNAPRDGLYRELAAQHSVSISTQDYGDFDWLRTSGADTRFGLLPWASDDPSTTPRHPTVTPSPEPGSTTGTPRDPLPRNSDHTPVTQAPQPGFTTTGTPSDPLLPNSDHPPVTPAPQPGSTGTGTPSDPLPRNSDHPPVTPAPQPGSTGTGTPSDPLPRNSDHPPVTPAPEPGSTGRTTPTATIILFLPREKDRLEMLLHACASTMAQDAQLWLVGENRAGIKSAARRLATRFNRVEKLDSARHCVLFRAAEPLPGTPFDVADYRQQWELQLPPGLPGGVLRIESLPGVFAHGRLDGGTALLLKFLGENFAALKISGHCLDFGCGAGIIGLALLRANPELDMTLVDSNAAALLSAARSLQANGLASAPPATGENIPAQPENEPRVHLKAADGLPAEGPALDWIISNPPFHQGVDTDFDVARQFFTRAAARLKKTGKMLLVCNRYLPYENWLEKSFQALEKPAENRDFKILLARRPRG</sequence>
<comment type="similarity">
    <text evidence="6">Belongs to the methyltransferase superfamily. RsmC family.</text>
</comment>
<reference evidence="10 11" key="1">
    <citation type="submission" date="2024-02" db="EMBL/GenBank/DDBJ databases">
        <title>A novel Wenzhouxiangellaceae bacterium, isolated from coastal sediments.</title>
        <authorList>
            <person name="Du Z.-J."/>
            <person name="Ye Y.-Q."/>
            <person name="Zhang X.-Y."/>
        </authorList>
    </citation>
    <scope>NUCLEOTIDE SEQUENCE [LARGE SCALE GENOMIC DNA]</scope>
    <source>
        <strain evidence="10 11">CH-27</strain>
    </source>
</reference>
<keyword evidence="4 6" id="KW-0808">Transferase</keyword>
<feature type="region of interest" description="Disordered" evidence="7">
    <location>
        <begin position="62"/>
        <end position="203"/>
    </location>
</feature>
<dbReference type="GO" id="GO:0005737">
    <property type="term" value="C:cytoplasm"/>
    <property type="evidence" value="ECO:0007669"/>
    <property type="project" value="UniProtKB-SubCell"/>
</dbReference>
<comment type="subcellular location">
    <subcellularLocation>
        <location evidence="6">Cytoplasm</location>
    </subcellularLocation>
</comment>
<dbReference type="InterPro" id="IPR007848">
    <property type="entry name" value="Small_mtfrase_dom"/>
</dbReference>
<dbReference type="Gene3D" id="3.40.50.150">
    <property type="entry name" value="Vaccinia Virus protein VP39"/>
    <property type="match status" value="3"/>
</dbReference>
<dbReference type="HAMAP" id="MF_01862">
    <property type="entry name" value="16SrRNA_methyltr_C"/>
    <property type="match status" value="1"/>
</dbReference>
<evidence type="ECO:0000313" key="10">
    <source>
        <dbReference type="EMBL" id="MEJ8568238.1"/>
    </source>
</evidence>
<comment type="catalytic activity">
    <reaction evidence="6">
        <text>guanosine(1207) in 16S rRNA + S-adenosyl-L-methionine = N(2)-methylguanosine(1207) in 16S rRNA + S-adenosyl-L-homocysteine + H(+)</text>
        <dbReference type="Rhea" id="RHEA:42736"/>
        <dbReference type="Rhea" id="RHEA-COMP:10213"/>
        <dbReference type="Rhea" id="RHEA-COMP:10214"/>
        <dbReference type="ChEBI" id="CHEBI:15378"/>
        <dbReference type="ChEBI" id="CHEBI:57856"/>
        <dbReference type="ChEBI" id="CHEBI:59789"/>
        <dbReference type="ChEBI" id="CHEBI:74269"/>
        <dbReference type="ChEBI" id="CHEBI:74481"/>
        <dbReference type="EC" id="2.1.1.172"/>
    </reaction>
</comment>
<keyword evidence="5 6" id="KW-0949">S-adenosyl-L-methionine</keyword>
<dbReference type="Pfam" id="PF08468">
    <property type="entry name" value="MTS_N"/>
    <property type="match status" value="1"/>
</dbReference>
<evidence type="ECO:0000259" key="9">
    <source>
        <dbReference type="Pfam" id="PF08468"/>
    </source>
</evidence>
<evidence type="ECO:0000256" key="2">
    <source>
        <dbReference type="ARBA" id="ARBA00022552"/>
    </source>
</evidence>
<feature type="domain" description="Methyltransferase small" evidence="8">
    <location>
        <begin position="304"/>
        <end position="492"/>
    </location>
</feature>
<dbReference type="PROSITE" id="PS00092">
    <property type="entry name" value="N6_MTASE"/>
    <property type="match status" value="1"/>
</dbReference>
<name>A0AAW9RDE0_9GAMM</name>
<dbReference type="GO" id="GO:0052914">
    <property type="term" value="F:16S rRNA (guanine(1207)-N(2))-methyltransferase activity"/>
    <property type="evidence" value="ECO:0007669"/>
    <property type="project" value="UniProtKB-EC"/>
</dbReference>
<dbReference type="InterPro" id="IPR029063">
    <property type="entry name" value="SAM-dependent_MTases_sf"/>
</dbReference>
<accession>A0AAW9RDE0</accession>
<keyword evidence="1 6" id="KW-0963">Cytoplasm</keyword>
<feature type="compositionally biased region" description="Low complexity" evidence="7">
    <location>
        <begin position="79"/>
        <end position="94"/>
    </location>
</feature>
<evidence type="ECO:0000256" key="6">
    <source>
        <dbReference type="HAMAP-Rule" id="MF_01862"/>
    </source>
</evidence>
<dbReference type="AlphaFoldDB" id="A0AAW9RDE0"/>
<evidence type="ECO:0000313" key="11">
    <source>
        <dbReference type="Proteomes" id="UP001359886"/>
    </source>
</evidence>
<keyword evidence="3 6" id="KW-0489">Methyltransferase</keyword>
<comment type="function">
    <text evidence="6">Specifically methylates the guanine in position 1207 of 16S rRNA in the 30S particle.</text>
</comment>
<dbReference type="SUPFAM" id="SSF53335">
    <property type="entry name" value="S-adenosyl-L-methionine-dependent methyltransferases"/>
    <property type="match status" value="1"/>
</dbReference>
<organism evidence="10 11">
    <name type="scientific">Elongatibacter sediminis</name>
    <dbReference type="NCBI Taxonomy" id="3119006"/>
    <lineage>
        <taxon>Bacteria</taxon>
        <taxon>Pseudomonadati</taxon>
        <taxon>Pseudomonadota</taxon>
        <taxon>Gammaproteobacteria</taxon>
        <taxon>Chromatiales</taxon>
        <taxon>Wenzhouxiangellaceae</taxon>
        <taxon>Elongatibacter</taxon>
    </lineage>
</organism>
<comment type="caution">
    <text evidence="10">The sequence shown here is derived from an EMBL/GenBank/DDBJ whole genome shotgun (WGS) entry which is preliminary data.</text>
</comment>
<keyword evidence="11" id="KW-1185">Reference proteome</keyword>
<dbReference type="RefSeq" id="WP_354695559.1">
    <property type="nucleotide sequence ID" value="NZ_JAZHOG010000007.1"/>
</dbReference>
<protein>
    <recommendedName>
        <fullName evidence="6">Ribosomal RNA small subunit methyltransferase C</fullName>
        <ecNumber evidence="6">2.1.1.172</ecNumber>
    </recommendedName>
    <alternativeName>
        <fullName evidence="6">16S rRNA m2G1207 methyltransferase</fullName>
    </alternativeName>
    <alternativeName>
        <fullName evidence="6">rRNA (guanine-N(2)-)-methyltransferase RsmC</fullName>
    </alternativeName>
</protein>
<dbReference type="InterPro" id="IPR002052">
    <property type="entry name" value="DNA_methylase_N6_adenine_CS"/>
</dbReference>
<dbReference type="InterPro" id="IPR013675">
    <property type="entry name" value="Mtase_sm_N"/>
</dbReference>
<evidence type="ECO:0000256" key="4">
    <source>
        <dbReference type="ARBA" id="ARBA00022679"/>
    </source>
</evidence>
<feature type="domain" description="Methyltransferase small N-terminal" evidence="9">
    <location>
        <begin position="201"/>
        <end position="288"/>
    </location>
</feature>
<comment type="subunit">
    <text evidence="6">Monomer.</text>
</comment>
<evidence type="ECO:0000259" key="8">
    <source>
        <dbReference type="Pfam" id="PF05175"/>
    </source>
</evidence>
<proteinExistence type="inferred from homology"/>
<dbReference type="CDD" id="cd02440">
    <property type="entry name" value="AdoMet_MTases"/>
    <property type="match status" value="1"/>
</dbReference>
<gene>
    <name evidence="6" type="primary">rsmC</name>
    <name evidence="10" type="ORF">V3330_11430</name>
</gene>
<dbReference type="EMBL" id="JAZHOG010000007">
    <property type="protein sequence ID" value="MEJ8568238.1"/>
    <property type="molecule type" value="Genomic_DNA"/>
</dbReference>
<dbReference type="Proteomes" id="UP001359886">
    <property type="component" value="Unassembled WGS sequence"/>
</dbReference>
<feature type="compositionally biased region" description="Polar residues" evidence="7">
    <location>
        <begin position="104"/>
        <end position="121"/>
    </location>
</feature>
<dbReference type="InterPro" id="IPR046977">
    <property type="entry name" value="RsmC/RlmG"/>
</dbReference>
<evidence type="ECO:0000256" key="3">
    <source>
        <dbReference type="ARBA" id="ARBA00022603"/>
    </source>
</evidence>
<dbReference type="PANTHER" id="PTHR47816:SF4">
    <property type="entry name" value="RIBOSOMAL RNA SMALL SUBUNIT METHYLTRANSFERASE C"/>
    <property type="match status" value="1"/>
</dbReference>
<keyword evidence="2 6" id="KW-0698">rRNA processing</keyword>
<dbReference type="GO" id="GO:0003676">
    <property type="term" value="F:nucleic acid binding"/>
    <property type="evidence" value="ECO:0007669"/>
    <property type="project" value="InterPro"/>
</dbReference>